<keyword evidence="1" id="KW-1133">Transmembrane helix</keyword>
<keyword evidence="1" id="KW-0812">Transmembrane</keyword>
<evidence type="ECO:0000259" key="2">
    <source>
        <dbReference type="SMART" id="SM00014"/>
    </source>
</evidence>
<reference evidence="3 4" key="1">
    <citation type="submission" date="2021-01" db="EMBL/GenBank/DDBJ databases">
        <title>Whole genome shotgun sequence of Asanoa siamensis NBRC 107932.</title>
        <authorList>
            <person name="Komaki H."/>
            <person name="Tamura T."/>
        </authorList>
    </citation>
    <scope>NUCLEOTIDE SEQUENCE [LARGE SCALE GENOMIC DNA]</scope>
    <source>
        <strain evidence="3 4">NBRC 107932</strain>
    </source>
</reference>
<dbReference type="EMBL" id="BONE01000008">
    <property type="protein sequence ID" value="GIF72022.1"/>
    <property type="molecule type" value="Genomic_DNA"/>
</dbReference>
<dbReference type="SUPFAM" id="SSF48317">
    <property type="entry name" value="Acid phosphatase/Vanadium-dependent haloperoxidase"/>
    <property type="match status" value="1"/>
</dbReference>
<proteinExistence type="predicted"/>
<keyword evidence="4" id="KW-1185">Reference proteome</keyword>
<dbReference type="Proteomes" id="UP000604117">
    <property type="component" value="Unassembled WGS sequence"/>
</dbReference>
<dbReference type="Pfam" id="PF01569">
    <property type="entry name" value="PAP2"/>
    <property type="match status" value="1"/>
</dbReference>
<dbReference type="InterPro" id="IPR036938">
    <property type="entry name" value="PAP2/HPO_sf"/>
</dbReference>
<dbReference type="SMART" id="SM00014">
    <property type="entry name" value="acidPPc"/>
    <property type="match status" value="1"/>
</dbReference>
<feature type="transmembrane region" description="Helical" evidence="1">
    <location>
        <begin position="248"/>
        <end position="270"/>
    </location>
</feature>
<feature type="transmembrane region" description="Helical" evidence="1">
    <location>
        <begin position="185"/>
        <end position="203"/>
    </location>
</feature>
<evidence type="ECO:0000313" key="4">
    <source>
        <dbReference type="Proteomes" id="UP000604117"/>
    </source>
</evidence>
<dbReference type="InterPro" id="IPR000326">
    <property type="entry name" value="PAP2/HPO"/>
</dbReference>
<name>A0ABQ4CMF5_9ACTN</name>
<evidence type="ECO:0000313" key="3">
    <source>
        <dbReference type="EMBL" id="GIF72022.1"/>
    </source>
</evidence>
<keyword evidence="1" id="KW-0472">Membrane</keyword>
<feature type="domain" description="Phosphatidic acid phosphatase type 2/haloperoxidase" evidence="2">
    <location>
        <begin position="94"/>
        <end position="200"/>
    </location>
</feature>
<feature type="transmembrane region" description="Helical" evidence="1">
    <location>
        <begin position="132"/>
        <end position="151"/>
    </location>
</feature>
<feature type="transmembrane region" description="Helical" evidence="1">
    <location>
        <begin position="92"/>
        <end position="112"/>
    </location>
</feature>
<accession>A0ABQ4CMF5</accession>
<dbReference type="Gene3D" id="1.20.144.10">
    <property type="entry name" value="Phosphatidic acid phosphatase type 2/haloperoxidase"/>
    <property type="match status" value="1"/>
</dbReference>
<feature type="transmembrane region" description="Helical" evidence="1">
    <location>
        <begin position="223"/>
        <end position="242"/>
    </location>
</feature>
<gene>
    <name evidence="3" type="ORF">Asi02nite_15400</name>
</gene>
<protein>
    <submittedName>
        <fullName evidence="3">Phosphoesterase</fullName>
    </submittedName>
</protein>
<organism evidence="3 4">
    <name type="scientific">Asanoa siamensis</name>
    <dbReference type="NCBI Taxonomy" id="926357"/>
    <lineage>
        <taxon>Bacteria</taxon>
        <taxon>Bacillati</taxon>
        <taxon>Actinomycetota</taxon>
        <taxon>Actinomycetes</taxon>
        <taxon>Micromonosporales</taxon>
        <taxon>Micromonosporaceae</taxon>
        <taxon>Asanoa</taxon>
    </lineage>
</organism>
<dbReference type="CDD" id="cd01610">
    <property type="entry name" value="PAP2_like"/>
    <property type="match status" value="1"/>
</dbReference>
<evidence type="ECO:0000256" key="1">
    <source>
        <dbReference type="SAM" id="Phobius"/>
    </source>
</evidence>
<dbReference type="RefSeq" id="WP_203711476.1">
    <property type="nucleotide sequence ID" value="NZ_BONE01000008.1"/>
</dbReference>
<feature type="transmembrane region" description="Helical" evidence="1">
    <location>
        <begin position="158"/>
        <end position="179"/>
    </location>
</feature>
<comment type="caution">
    <text evidence="3">The sequence shown here is derived from an EMBL/GenBank/DDBJ whole genome shotgun (WGS) entry which is preliminary data.</text>
</comment>
<feature type="transmembrane region" description="Helical" evidence="1">
    <location>
        <begin position="65"/>
        <end position="85"/>
    </location>
</feature>
<sequence>MNPRSPAAARLLAAAAACAVAFCVTWLLFVRTSTGQWLDGELLPRSEMGGSYAQPTILLGPATQALGLFGDRLLLGTTVAVLAVVAVLTRRLWAGVAGVALFVCSAAAAGLAKETLQRPELGVLGSSTHNSFPSGHVTAAAALLLGFMLVLPARARWWLAVPGTTGVSVIAAATMIVGWHRFSDVVGSLLLVATLFCVAAAALSRLPGQEVRPEDDDSAVTGLLLQAIALTLLVMLSLALAPDAGLRLLLAIVAVSGTTLVVVSGALWLAQPAIAPAQEDAEPTNEYSDTRRR</sequence>